<dbReference type="InterPro" id="IPR032567">
    <property type="entry name" value="RTL1-rel"/>
</dbReference>
<dbReference type="Gene3D" id="2.40.70.10">
    <property type="entry name" value="Acid Proteases"/>
    <property type="match status" value="1"/>
</dbReference>
<dbReference type="InterPro" id="IPR043502">
    <property type="entry name" value="DNA/RNA_pol_sf"/>
</dbReference>
<dbReference type="SUPFAM" id="SSF57756">
    <property type="entry name" value="Retrovirus zinc finger-like domains"/>
    <property type="match status" value="1"/>
</dbReference>
<dbReference type="Pfam" id="PF08284">
    <property type="entry name" value="RVP_2"/>
    <property type="match status" value="1"/>
</dbReference>
<dbReference type="PANTHER" id="PTHR15503:SF22">
    <property type="entry name" value="TRANSPOSON TY3-I GAG POLYPROTEIN"/>
    <property type="match status" value="1"/>
</dbReference>
<reference evidence="3 4" key="1">
    <citation type="submission" date="2024-05" db="EMBL/GenBank/DDBJ databases">
        <title>Genome sequencing and assembly of Indian major carp, Cirrhinus mrigala (Hamilton, 1822).</title>
        <authorList>
            <person name="Mohindra V."/>
            <person name="Chowdhury L.M."/>
            <person name="Lal K."/>
            <person name="Jena J.K."/>
        </authorList>
    </citation>
    <scope>NUCLEOTIDE SEQUENCE [LARGE SCALE GENOMIC DNA]</scope>
    <source>
        <strain evidence="3">CM1030</strain>
        <tissue evidence="3">Blood</tissue>
    </source>
</reference>
<protein>
    <recommendedName>
        <fullName evidence="2">CCHC-type domain-containing protein</fullName>
    </recommendedName>
</protein>
<dbReference type="Gene3D" id="3.30.70.270">
    <property type="match status" value="1"/>
</dbReference>
<dbReference type="InterPro" id="IPR001878">
    <property type="entry name" value="Znf_CCHC"/>
</dbReference>
<keyword evidence="4" id="KW-1185">Reference proteome</keyword>
<name>A0ABD0MTH6_CIRMR</name>
<feature type="non-terminal residue" evidence="3">
    <location>
        <position position="1"/>
    </location>
</feature>
<evidence type="ECO:0000256" key="1">
    <source>
        <dbReference type="PROSITE-ProRule" id="PRU00047"/>
    </source>
</evidence>
<sequence>FSARPLVHFSMSDQLFRLQQGTSSVTAYTLHFHTLAAASGWNETALLGAYRQGLNPDIRATMALYDDGIGLESFLQRTTRVAQRLAACQPPITCQPASSPVPETMQIDSIWLSHTERNYRITNGLCLYCGQLGHLLRTCPVRPPRPMVSTLSTEVETASLTLLPVTLHTSNMSICVSALVDSESSGNFISQECLNQLQLSRRRHSQILAVKMIHGKPLGRGRIRHSSPFITLQIGLYFFRVKKFLVLEDSTVSIILGRPWLQQHRPELSWDPCDIIGWSEHCQANCLVNLPHSSPVPIQLSSTRVESPEPSFTPEIPAEYMAFQDVFIYPLSIPERQAMEEYIAEALSQGFIQPSTSLAASSFFFMGKKDGGLCPCIDYCQLNSQIKQQAYPLPLVPAALVELRGAQVFTKLDLRSAELRSDLPHLR</sequence>
<accession>A0ABD0MTH6</accession>
<dbReference type="CDD" id="cd00303">
    <property type="entry name" value="retropepsin_like"/>
    <property type="match status" value="1"/>
</dbReference>
<dbReference type="SUPFAM" id="SSF56672">
    <property type="entry name" value="DNA/RNA polymerases"/>
    <property type="match status" value="1"/>
</dbReference>
<dbReference type="GO" id="GO:0008270">
    <property type="term" value="F:zinc ion binding"/>
    <property type="evidence" value="ECO:0007669"/>
    <property type="project" value="UniProtKB-KW"/>
</dbReference>
<evidence type="ECO:0000259" key="2">
    <source>
        <dbReference type="PROSITE" id="PS50158"/>
    </source>
</evidence>
<gene>
    <name evidence="3" type="ORF">M9458_052160</name>
</gene>
<dbReference type="Pfam" id="PF03732">
    <property type="entry name" value="Retrotrans_gag"/>
    <property type="match status" value="1"/>
</dbReference>
<dbReference type="InterPro" id="IPR005162">
    <property type="entry name" value="Retrotrans_gag_dom"/>
</dbReference>
<evidence type="ECO:0000313" key="3">
    <source>
        <dbReference type="EMBL" id="KAL0152437.1"/>
    </source>
</evidence>
<dbReference type="InterPro" id="IPR043128">
    <property type="entry name" value="Rev_trsase/Diguanyl_cyclase"/>
</dbReference>
<dbReference type="Gene3D" id="3.10.10.10">
    <property type="entry name" value="HIV Type 1 Reverse Transcriptase, subunit A, domain 1"/>
    <property type="match status" value="1"/>
</dbReference>
<dbReference type="AlphaFoldDB" id="A0ABD0MTH6"/>
<evidence type="ECO:0000313" key="4">
    <source>
        <dbReference type="Proteomes" id="UP001529510"/>
    </source>
</evidence>
<dbReference type="InterPro" id="IPR036875">
    <property type="entry name" value="Znf_CCHC_sf"/>
</dbReference>
<keyword evidence="1" id="KW-0863">Zinc-finger</keyword>
<dbReference type="PANTHER" id="PTHR15503">
    <property type="entry name" value="LDOC1 RELATED"/>
    <property type="match status" value="1"/>
</dbReference>
<dbReference type="SUPFAM" id="SSF50630">
    <property type="entry name" value="Acid proteases"/>
    <property type="match status" value="1"/>
</dbReference>
<keyword evidence="1" id="KW-0862">Zinc</keyword>
<dbReference type="InterPro" id="IPR021109">
    <property type="entry name" value="Peptidase_aspartic_dom_sf"/>
</dbReference>
<dbReference type="Proteomes" id="UP001529510">
    <property type="component" value="Unassembled WGS sequence"/>
</dbReference>
<dbReference type="EMBL" id="JAMKFB020000189">
    <property type="protein sequence ID" value="KAL0152437.1"/>
    <property type="molecule type" value="Genomic_DNA"/>
</dbReference>
<keyword evidence="1" id="KW-0479">Metal-binding</keyword>
<feature type="domain" description="CCHC-type" evidence="2">
    <location>
        <begin position="126"/>
        <end position="140"/>
    </location>
</feature>
<proteinExistence type="predicted"/>
<comment type="caution">
    <text evidence="3">The sequence shown here is derived from an EMBL/GenBank/DDBJ whole genome shotgun (WGS) entry which is preliminary data.</text>
</comment>
<organism evidence="3 4">
    <name type="scientific">Cirrhinus mrigala</name>
    <name type="common">Mrigala</name>
    <dbReference type="NCBI Taxonomy" id="683832"/>
    <lineage>
        <taxon>Eukaryota</taxon>
        <taxon>Metazoa</taxon>
        <taxon>Chordata</taxon>
        <taxon>Craniata</taxon>
        <taxon>Vertebrata</taxon>
        <taxon>Euteleostomi</taxon>
        <taxon>Actinopterygii</taxon>
        <taxon>Neopterygii</taxon>
        <taxon>Teleostei</taxon>
        <taxon>Ostariophysi</taxon>
        <taxon>Cypriniformes</taxon>
        <taxon>Cyprinidae</taxon>
        <taxon>Labeoninae</taxon>
        <taxon>Labeonini</taxon>
        <taxon>Cirrhinus</taxon>
    </lineage>
</organism>
<dbReference type="PROSITE" id="PS50158">
    <property type="entry name" value="ZF_CCHC"/>
    <property type="match status" value="1"/>
</dbReference>